<evidence type="ECO:0000313" key="1">
    <source>
        <dbReference type="EMBL" id="CAB3962219.1"/>
    </source>
</evidence>
<dbReference type="Proteomes" id="UP000494301">
    <property type="component" value="Unassembled WGS sequence"/>
</dbReference>
<dbReference type="EMBL" id="CABWIL020000005">
    <property type="protein sequence ID" value="CAB3962219.1"/>
    <property type="molecule type" value="Genomic_DNA"/>
</dbReference>
<organism evidence="1 2">
    <name type="scientific">Burkholderia aenigmatica</name>
    <dbReference type="NCBI Taxonomy" id="2015348"/>
    <lineage>
        <taxon>Bacteria</taxon>
        <taxon>Pseudomonadati</taxon>
        <taxon>Pseudomonadota</taxon>
        <taxon>Betaproteobacteria</taxon>
        <taxon>Burkholderiales</taxon>
        <taxon>Burkholderiaceae</taxon>
        <taxon>Burkholderia</taxon>
        <taxon>Burkholderia cepacia complex</taxon>
    </lineage>
</organism>
<sequence length="87" mass="9550">MRLVQPENTARGGGCYRARAAYPYRDVIPFGVTGMSVKATECTGEDEGMKFVPLVEKKQVCRHVGHSTGGDSLYARTRFSFPLPQPA</sequence>
<reference evidence="1 2" key="1">
    <citation type="submission" date="2020-04" db="EMBL/GenBank/DDBJ databases">
        <authorList>
            <person name="Depoorter E."/>
        </authorList>
    </citation>
    <scope>NUCLEOTIDE SEQUENCE [LARGE SCALE GENOMIC DNA]</scope>
    <source>
        <strain evidence="1 2">BCC0217</strain>
    </source>
</reference>
<evidence type="ECO:0000313" key="2">
    <source>
        <dbReference type="Proteomes" id="UP000494301"/>
    </source>
</evidence>
<dbReference type="AlphaFoldDB" id="A0A6J5IU96"/>
<protein>
    <submittedName>
        <fullName evidence="1">Uncharacterized protein</fullName>
    </submittedName>
</protein>
<name>A0A6J5IU96_9BURK</name>
<proteinExistence type="predicted"/>
<accession>A0A6J5IU96</accession>
<gene>
    <name evidence="1" type="ORF">BLA3211_01605</name>
</gene>